<dbReference type="EMBL" id="JAHVXZ010000007">
    <property type="protein sequence ID" value="MBW1258345.1"/>
    <property type="molecule type" value="Genomic_DNA"/>
</dbReference>
<name>A0ABS6VGV5_9GAMM</name>
<protein>
    <submittedName>
        <fullName evidence="1">Uncharacterized protein</fullName>
    </submittedName>
</protein>
<sequence length="278" mass="30718">MAFPKVNLIEGLTTDPGSNPAGSANFLTKEVLEEALILVRSFEPKEIAQLSKTETSQIAYAMSNYKDENNRRFKSWNEESASHRKPGGEIRRLDNRIAGVKVQQASMIVTGAVASSTGATGMALWSALNGLGSIIGRGSLPVIASIASSVGGYFVTKRTFAVNQMAAHIKTLADTFNSTHEAFEEFKVEAERKRANFKPDTEMRIPLSFEQTVASHNAMTPDLAQDMATILQQFIHNEYKRVELYGTSNPFVKVFFRNQSPLSLSRTQYSTLINLKFP</sequence>
<dbReference type="Proteomes" id="UP001197236">
    <property type="component" value="Unassembled WGS sequence"/>
</dbReference>
<gene>
    <name evidence="1" type="ORF">KYI95_14285</name>
</gene>
<comment type="caution">
    <text evidence="1">The sequence shown here is derived from an EMBL/GenBank/DDBJ whole genome shotgun (WGS) entry which is preliminary data.</text>
</comment>
<keyword evidence="2" id="KW-1185">Reference proteome</keyword>
<evidence type="ECO:0000313" key="2">
    <source>
        <dbReference type="Proteomes" id="UP001197236"/>
    </source>
</evidence>
<dbReference type="RefSeq" id="WP_063880123.1">
    <property type="nucleotide sequence ID" value="NZ_CP126314.1"/>
</dbReference>
<organism evidence="1 2">
    <name type="scientific">Pantoea allii</name>
    <dbReference type="NCBI Taxonomy" id="574096"/>
    <lineage>
        <taxon>Bacteria</taxon>
        <taxon>Pseudomonadati</taxon>
        <taxon>Pseudomonadota</taxon>
        <taxon>Gammaproteobacteria</taxon>
        <taxon>Enterobacterales</taxon>
        <taxon>Erwiniaceae</taxon>
        <taxon>Pantoea</taxon>
    </lineage>
</organism>
<accession>A0ABS6VGV5</accession>
<evidence type="ECO:0000313" key="1">
    <source>
        <dbReference type="EMBL" id="MBW1258345.1"/>
    </source>
</evidence>
<proteinExistence type="predicted"/>
<reference evidence="1 2" key="1">
    <citation type="submission" date="2021-07" db="EMBL/GenBank/DDBJ databases">
        <title>A novel phosphonate cluster across the Pantoea species complex is important for pathogenicity in onion.</title>
        <authorList>
            <person name="Zhao M."/>
            <person name="Stice S."/>
            <person name="Shin G.Y."/>
            <person name="Coutinho T."/>
            <person name="Gitaitis R."/>
            <person name="Kvitko B."/>
            <person name="Dutta B."/>
        </authorList>
    </citation>
    <scope>NUCLEOTIDE SEQUENCE [LARGE SCALE GENOMIC DNA]</scope>
    <source>
        <strain evidence="1 2">BD 382</strain>
    </source>
</reference>